<dbReference type="EMBL" id="RBCJ01000003">
    <property type="protein sequence ID" value="RKN80248.1"/>
    <property type="molecule type" value="Genomic_DNA"/>
</dbReference>
<keyword evidence="2" id="KW-1185">Reference proteome</keyword>
<name>A0A3B0C6D0_9FLAO</name>
<evidence type="ECO:0000313" key="2">
    <source>
        <dbReference type="Proteomes" id="UP000276603"/>
    </source>
</evidence>
<dbReference type="AlphaFoldDB" id="A0A3B0C6D0"/>
<comment type="caution">
    <text evidence="1">The sequence shown here is derived from an EMBL/GenBank/DDBJ whole genome shotgun (WGS) entry which is preliminary data.</text>
</comment>
<dbReference type="OrthoDB" id="581894at2"/>
<dbReference type="Pfam" id="PF10670">
    <property type="entry name" value="DUF4198"/>
    <property type="match status" value="1"/>
</dbReference>
<dbReference type="Proteomes" id="UP000276603">
    <property type="component" value="Unassembled WGS sequence"/>
</dbReference>
<sequence length="268" mass="30948">MRRTYTAFILVILYLLLSSHELFLKSDRYFFEENSQEELYLFNGTFDKSENVITRDRIVNPKILGPDYNFIPTSDDFYDTDDITYLKFKTGKAGTYVAGISTLPRAIELSGKDFMAYLEHEGLTGVISDRKNKGISNRTANEKYSKHVKALFQVDDTRTDNFSTQLDYPIEFIPLKNPYELSVGDEASFKLVYEGEPLGNQTVHVSSRINLEEQDKEETSLKTNEKGEVSFTIANLGQWYIATIHMQESKEEEFDYESNWATLTFEVK</sequence>
<accession>A0A3B0C6D0</accession>
<protein>
    <submittedName>
        <fullName evidence="1">DUF4198 domain-containing protein</fullName>
    </submittedName>
</protein>
<dbReference type="InterPro" id="IPR019613">
    <property type="entry name" value="DUF4198"/>
</dbReference>
<proteinExistence type="predicted"/>
<reference evidence="1 2" key="1">
    <citation type="submission" date="2018-10" db="EMBL/GenBank/DDBJ databases">
        <title>Ulvibacterium marinum gen. nov., sp. nov., a novel marine bacterium of the family Flavobacteriaceae, isolated from a culture of the green alga Ulva prolifera.</title>
        <authorList>
            <person name="Zhang Z."/>
        </authorList>
    </citation>
    <scope>NUCLEOTIDE SEQUENCE [LARGE SCALE GENOMIC DNA]</scope>
    <source>
        <strain evidence="1 2">CCMM003</strain>
    </source>
</reference>
<evidence type="ECO:0000313" key="1">
    <source>
        <dbReference type="EMBL" id="RKN80248.1"/>
    </source>
</evidence>
<dbReference type="RefSeq" id="WP_120713057.1">
    <property type="nucleotide sequence ID" value="NZ_RBCJ01000003.1"/>
</dbReference>
<organism evidence="1 2">
    <name type="scientific">Ulvibacterium marinum</name>
    <dbReference type="NCBI Taxonomy" id="2419782"/>
    <lineage>
        <taxon>Bacteria</taxon>
        <taxon>Pseudomonadati</taxon>
        <taxon>Bacteroidota</taxon>
        <taxon>Flavobacteriia</taxon>
        <taxon>Flavobacteriales</taxon>
        <taxon>Flavobacteriaceae</taxon>
        <taxon>Ulvibacterium</taxon>
    </lineage>
</organism>
<gene>
    <name evidence="1" type="ORF">D7Z94_18640</name>
</gene>